<dbReference type="InterPro" id="IPR050664">
    <property type="entry name" value="Octanoyltrans_LipM/LipL"/>
</dbReference>
<dbReference type="OrthoDB" id="9774653at2"/>
<name>A0A2K1P588_9BACT</name>
<comment type="caution">
    <text evidence="2">The sequence shown here is derived from an EMBL/GenBank/DDBJ whole genome shotgun (WGS) entry which is preliminary data.</text>
</comment>
<dbReference type="PROSITE" id="PS51733">
    <property type="entry name" value="BPL_LPL_CATALYTIC"/>
    <property type="match status" value="1"/>
</dbReference>
<dbReference type="CDD" id="cd16443">
    <property type="entry name" value="LplA"/>
    <property type="match status" value="1"/>
</dbReference>
<dbReference type="PANTHER" id="PTHR43679">
    <property type="entry name" value="OCTANOYLTRANSFERASE LIPM-RELATED"/>
    <property type="match status" value="1"/>
</dbReference>
<dbReference type="Gene3D" id="3.30.930.10">
    <property type="entry name" value="Bira Bifunctional Protein, Domain 2"/>
    <property type="match status" value="1"/>
</dbReference>
<dbReference type="PANTHER" id="PTHR43679:SF2">
    <property type="entry name" value="OCTANOYL-[GCVH]:PROTEIN N-OCTANOYLTRANSFERASE"/>
    <property type="match status" value="1"/>
</dbReference>
<evidence type="ECO:0000313" key="3">
    <source>
        <dbReference type="Proteomes" id="UP000236434"/>
    </source>
</evidence>
<evidence type="ECO:0000259" key="1">
    <source>
        <dbReference type="PROSITE" id="PS51733"/>
    </source>
</evidence>
<dbReference type="InterPro" id="IPR045864">
    <property type="entry name" value="aa-tRNA-synth_II/BPL/LPL"/>
</dbReference>
<dbReference type="GO" id="GO:0016874">
    <property type="term" value="F:ligase activity"/>
    <property type="evidence" value="ECO:0007669"/>
    <property type="project" value="UniProtKB-KW"/>
</dbReference>
<dbReference type="InterPro" id="IPR004143">
    <property type="entry name" value="BPL_LPL_catalytic"/>
</dbReference>
<proteinExistence type="predicted"/>
<dbReference type="RefSeq" id="WP_103066157.1">
    <property type="nucleotide sequence ID" value="NZ_AZRL01000003.1"/>
</dbReference>
<protein>
    <submittedName>
        <fullName evidence="2">Ligase</fullName>
    </submittedName>
</protein>
<dbReference type="Pfam" id="PF21948">
    <property type="entry name" value="LplA-B_cat"/>
    <property type="match status" value="1"/>
</dbReference>
<gene>
    <name evidence="2" type="ORF">X929_00740</name>
</gene>
<reference evidence="2 3" key="1">
    <citation type="submission" date="2013-12" db="EMBL/GenBank/DDBJ databases">
        <title>Comparative genomics of Petrotoga isolates.</title>
        <authorList>
            <person name="Nesbo C.L."/>
            <person name="Charchuk R."/>
            <person name="Chow K."/>
        </authorList>
    </citation>
    <scope>NUCLEOTIDE SEQUENCE [LARGE SCALE GENOMIC DNA]</scope>
    <source>
        <strain evidence="2 3">DSM 13574</strain>
    </source>
</reference>
<feature type="domain" description="BPL/LPL catalytic" evidence="1">
    <location>
        <begin position="28"/>
        <end position="232"/>
    </location>
</feature>
<accession>A0A2K1P588</accession>
<dbReference type="Proteomes" id="UP000236434">
    <property type="component" value="Unassembled WGS sequence"/>
</dbReference>
<sequence length="259" mass="29755">MIKIIVDKPYEGWMNMALDISIAKLSAIRKISTLRIYQWKDPTLSLGKHQKTDNLNWEFINSNNISVVRRPSGGRAVLHNNEITYSFSTFINNENLPNNLLASYLKISQALVRSLHELGIEADLESSKKEGVTKDLCYDAPSFYEVKVNGKKLIGSAQYRTANFILQHGSIPIKHDYETYINSFKYSHTDWIKQHLISSTIDLETIFKKPISKMEIVKAFEIGFKSVFKEEISEGVLEQEEIILAQKMKNDFTVLEEMN</sequence>
<keyword evidence="2" id="KW-0436">Ligase</keyword>
<organism evidence="2 3">
    <name type="scientific">Petrotoga olearia DSM 13574</name>
    <dbReference type="NCBI Taxonomy" id="1122955"/>
    <lineage>
        <taxon>Bacteria</taxon>
        <taxon>Thermotogati</taxon>
        <taxon>Thermotogota</taxon>
        <taxon>Thermotogae</taxon>
        <taxon>Petrotogales</taxon>
        <taxon>Petrotogaceae</taxon>
        <taxon>Petrotoga</taxon>
    </lineage>
</organism>
<dbReference type="EMBL" id="AZRL01000003">
    <property type="protein sequence ID" value="PNR97944.1"/>
    <property type="molecule type" value="Genomic_DNA"/>
</dbReference>
<dbReference type="SUPFAM" id="SSF55681">
    <property type="entry name" value="Class II aaRS and biotin synthetases"/>
    <property type="match status" value="1"/>
</dbReference>
<dbReference type="AlphaFoldDB" id="A0A2K1P588"/>
<evidence type="ECO:0000313" key="2">
    <source>
        <dbReference type="EMBL" id="PNR97944.1"/>
    </source>
</evidence>